<dbReference type="Proteomes" id="UP000308181">
    <property type="component" value="Unassembled WGS sequence"/>
</dbReference>
<gene>
    <name evidence="1" type="ORF">FA046_16895</name>
</gene>
<evidence type="ECO:0000313" key="2">
    <source>
        <dbReference type="Proteomes" id="UP000308181"/>
    </source>
</evidence>
<dbReference type="AlphaFoldDB" id="A0A4U1BT29"/>
<protein>
    <submittedName>
        <fullName evidence="1">DUF2851 family protein</fullName>
    </submittedName>
</protein>
<comment type="caution">
    <text evidence="1">The sequence shown here is derived from an EMBL/GenBank/DDBJ whole genome shotgun (WGS) entry which is preliminary data.</text>
</comment>
<evidence type="ECO:0000313" key="1">
    <source>
        <dbReference type="EMBL" id="TKB95278.1"/>
    </source>
</evidence>
<keyword evidence="2" id="KW-1185">Reference proteome</keyword>
<organism evidence="1 2">
    <name type="scientific">Pedobacter cryophilus</name>
    <dbReference type="NCBI Taxonomy" id="2571271"/>
    <lineage>
        <taxon>Bacteria</taxon>
        <taxon>Pseudomonadati</taxon>
        <taxon>Bacteroidota</taxon>
        <taxon>Sphingobacteriia</taxon>
        <taxon>Sphingobacteriales</taxon>
        <taxon>Sphingobacteriaceae</taxon>
        <taxon>Pedobacter</taxon>
    </lineage>
</organism>
<dbReference type="OrthoDB" id="1005072at2"/>
<sequence length="426" mass="49508">MLSHEAILHYIWKFKLFSLVDLKTIDGDDVQILTAGIHNLDAGPDFLNAKLKISETLWVGNVEIHLKSSDWYKHQHQTDKSYDNVILHVVWEADAEIFRTDGTLIPTLALKDRVAQNVIANYEQLKQNNYWIPCEKQLNAVDELTKQQCLDRMMMERLEDKSKLIQQLHQNLKGSWEDTFYVSLAKSFGFKVNTLPFELLALNLPQIILAKHKNQNLQIEALVFGVAGLLNQDFVDDYPNKLKSEYQFLKAKYKLNQLEPELWKFSKTRPDNFPTMRLAQFAALIIDSQHLFSKIVAIKELNNFSVFFNNLDVNHYWKTHFVFDKQVSKQSFLIGKKSVDVLLLNAIVPLLFFYGKQMGNPFYEEQAIKLLEFIKPEQNNIIAGYIERGFKVSHAFDTQALIQLKKYYCDHKNCLNCAIGLKILRS</sequence>
<dbReference type="Pfam" id="PF11013">
    <property type="entry name" value="DUF2851"/>
    <property type="match status" value="1"/>
</dbReference>
<dbReference type="InterPro" id="IPR021272">
    <property type="entry name" value="DUF2851"/>
</dbReference>
<dbReference type="EMBL" id="SWBP01000009">
    <property type="protein sequence ID" value="TKB95278.1"/>
    <property type="molecule type" value="Genomic_DNA"/>
</dbReference>
<accession>A0A4U1BT29</accession>
<name>A0A4U1BT29_9SPHI</name>
<dbReference type="RefSeq" id="WP_136827716.1">
    <property type="nucleotide sequence ID" value="NZ_SWBP01000009.1"/>
</dbReference>
<proteinExistence type="predicted"/>
<reference evidence="1 2" key="1">
    <citation type="submission" date="2019-04" db="EMBL/GenBank/DDBJ databases">
        <title>Pedobacter sp. AR-3-17 sp. nov., isolated from Arctic soil.</title>
        <authorList>
            <person name="Dahal R.H."/>
            <person name="Kim D.-U."/>
        </authorList>
    </citation>
    <scope>NUCLEOTIDE SEQUENCE [LARGE SCALE GENOMIC DNA]</scope>
    <source>
        <strain evidence="1 2">AR-3-17</strain>
    </source>
</reference>